<dbReference type="GO" id="GO:0006351">
    <property type="term" value="P:DNA-templated transcription"/>
    <property type="evidence" value="ECO:0007669"/>
    <property type="project" value="InterPro"/>
</dbReference>
<dbReference type="SMART" id="SM00906">
    <property type="entry name" value="Fungal_trans"/>
    <property type="match status" value="1"/>
</dbReference>
<keyword evidence="2" id="KW-0805">Transcription regulation</keyword>
<dbReference type="Gene3D" id="4.10.240.10">
    <property type="entry name" value="Zn(2)-C6 fungal-type DNA-binding domain"/>
    <property type="match status" value="1"/>
</dbReference>
<gene>
    <name evidence="8" type="ORF">M409DRAFT_66258</name>
</gene>
<keyword evidence="1" id="KW-0479">Metal-binding</keyword>
<feature type="region of interest" description="Disordered" evidence="6">
    <location>
        <begin position="51"/>
        <end position="73"/>
    </location>
</feature>
<organism evidence="8 9">
    <name type="scientific">Zasmidium cellare ATCC 36951</name>
    <dbReference type="NCBI Taxonomy" id="1080233"/>
    <lineage>
        <taxon>Eukaryota</taxon>
        <taxon>Fungi</taxon>
        <taxon>Dikarya</taxon>
        <taxon>Ascomycota</taxon>
        <taxon>Pezizomycotina</taxon>
        <taxon>Dothideomycetes</taxon>
        <taxon>Dothideomycetidae</taxon>
        <taxon>Mycosphaerellales</taxon>
        <taxon>Mycosphaerellaceae</taxon>
        <taxon>Zasmidium</taxon>
    </lineage>
</organism>
<evidence type="ECO:0000256" key="5">
    <source>
        <dbReference type="ARBA" id="ARBA00023242"/>
    </source>
</evidence>
<keyword evidence="3" id="KW-0238">DNA-binding</keyword>
<sequence>MPSPDETQQPGSDAQTPPVKRQRVSQACNNCKNRKTRQPVCQACESRGVSSSCNFDQTRRQRARVSYTSPQHQTAYRTEPIAHNDAAQALSDLGRSQNSIGNGTHASGMRPSIAVQSPSSHPDFSSRRDTISSVSRPHPSEISNARPDGLATVAAGSDDAIYGPSSTMAFLKNVMPNQSRHGSVTPGGHAQSSSRASLDVKGGTTPALPDRIATRADGLAVLPMRRQADNFLLCYWDFIHPLFPVLHKPTFLRKYDRLWTEGDEAQTHYDTEAEEAIFTSTLNLVFALGCKFSGLIDASQKASVADDFYQRSRQSYPFDILDSTSISLVQMLILTGVYLQSTQYASRCWNSVGLAIRMAQSLGLHVDHSSRKSITQLELEMRRRIWHTCVHLDRLLAMTFGRPSMIGRNTDVPIPGLIDDEYLGDRSHGSQPANAHSRLGLFVSSCRLFDLLEEILELFYRDSSGVVSHRQIQGVTRTAELLTPVLDLNRRLDEFVEGVPEYLQVPARPTATATHDDHINLQQQVLYCRFLYVRLLLLRPLLLMATRRDSKPATSSSLDDEVIRSCCNLCTLTACRLIDTLYANLGTLYRSSGWHTVYFTFSAAIVLMASSKIDEVQRVSKSEMEASWDRCLLILDHYENQIQSANHAKHILRTMKTRISDVARAQDQQPGFTHINTVAKPTQNGHGSAPEPDIYSQLHLDDIDLFSADNISESWFGQQLGAINLDWLELPQY</sequence>
<reference evidence="8" key="1">
    <citation type="journal article" date="2020" name="Stud. Mycol.">
        <title>101 Dothideomycetes genomes: a test case for predicting lifestyles and emergence of pathogens.</title>
        <authorList>
            <person name="Haridas S."/>
            <person name="Albert R."/>
            <person name="Binder M."/>
            <person name="Bloem J."/>
            <person name="Labutti K."/>
            <person name="Salamov A."/>
            <person name="Andreopoulos B."/>
            <person name="Baker S."/>
            <person name="Barry K."/>
            <person name="Bills G."/>
            <person name="Bluhm B."/>
            <person name="Cannon C."/>
            <person name="Castanera R."/>
            <person name="Culley D."/>
            <person name="Daum C."/>
            <person name="Ezra D."/>
            <person name="Gonzalez J."/>
            <person name="Henrissat B."/>
            <person name="Kuo A."/>
            <person name="Liang C."/>
            <person name="Lipzen A."/>
            <person name="Lutzoni F."/>
            <person name="Magnuson J."/>
            <person name="Mondo S."/>
            <person name="Nolan M."/>
            <person name="Ohm R."/>
            <person name="Pangilinan J."/>
            <person name="Park H.-J."/>
            <person name="Ramirez L."/>
            <person name="Alfaro M."/>
            <person name="Sun H."/>
            <person name="Tritt A."/>
            <person name="Yoshinaga Y."/>
            <person name="Zwiers L.-H."/>
            <person name="Turgeon B."/>
            <person name="Goodwin S."/>
            <person name="Spatafora J."/>
            <person name="Crous P."/>
            <person name="Grigoriev I."/>
        </authorList>
    </citation>
    <scope>NUCLEOTIDE SEQUENCE</scope>
    <source>
        <strain evidence="8">ATCC 36951</strain>
    </source>
</reference>
<dbReference type="GO" id="GO:0000435">
    <property type="term" value="P:positive regulation of transcription from RNA polymerase II promoter by galactose"/>
    <property type="evidence" value="ECO:0007669"/>
    <property type="project" value="TreeGrafter"/>
</dbReference>
<dbReference type="InterPro" id="IPR007219">
    <property type="entry name" value="XnlR_reg_dom"/>
</dbReference>
<dbReference type="InterPro" id="IPR051127">
    <property type="entry name" value="Fungal_SecMet_Regulators"/>
</dbReference>
<keyword evidence="4" id="KW-0804">Transcription</keyword>
<dbReference type="GO" id="GO:0008270">
    <property type="term" value="F:zinc ion binding"/>
    <property type="evidence" value="ECO:0007669"/>
    <property type="project" value="InterPro"/>
</dbReference>
<dbReference type="Proteomes" id="UP000799537">
    <property type="component" value="Unassembled WGS sequence"/>
</dbReference>
<dbReference type="EMBL" id="ML993594">
    <property type="protein sequence ID" value="KAF2167243.1"/>
    <property type="molecule type" value="Genomic_DNA"/>
</dbReference>
<accession>A0A6A6CKV4</accession>
<dbReference type="InterPro" id="IPR036864">
    <property type="entry name" value="Zn2-C6_fun-type_DNA-bd_sf"/>
</dbReference>
<feature type="region of interest" description="Disordered" evidence="6">
    <location>
        <begin position="178"/>
        <end position="206"/>
    </location>
</feature>
<evidence type="ECO:0000256" key="4">
    <source>
        <dbReference type="ARBA" id="ARBA00023163"/>
    </source>
</evidence>
<evidence type="ECO:0000256" key="1">
    <source>
        <dbReference type="ARBA" id="ARBA00022723"/>
    </source>
</evidence>
<feature type="compositionally biased region" description="Polar residues" evidence="6">
    <location>
        <begin position="1"/>
        <end position="15"/>
    </location>
</feature>
<evidence type="ECO:0000256" key="3">
    <source>
        <dbReference type="ARBA" id="ARBA00023125"/>
    </source>
</evidence>
<proteinExistence type="predicted"/>
<dbReference type="GO" id="GO:0005634">
    <property type="term" value="C:nucleus"/>
    <property type="evidence" value="ECO:0007669"/>
    <property type="project" value="TreeGrafter"/>
</dbReference>
<dbReference type="AlphaFoldDB" id="A0A6A6CKV4"/>
<evidence type="ECO:0000256" key="2">
    <source>
        <dbReference type="ARBA" id="ARBA00023015"/>
    </source>
</evidence>
<dbReference type="GeneID" id="54570129"/>
<keyword evidence="5" id="KW-0539">Nucleus</keyword>
<evidence type="ECO:0000259" key="7">
    <source>
        <dbReference type="SMART" id="SM00906"/>
    </source>
</evidence>
<dbReference type="CDD" id="cd12148">
    <property type="entry name" value="fungal_TF_MHR"/>
    <property type="match status" value="1"/>
</dbReference>
<dbReference type="PANTHER" id="PTHR47424">
    <property type="entry name" value="REGULATORY PROTEIN GAL4"/>
    <property type="match status" value="1"/>
</dbReference>
<dbReference type="InterPro" id="IPR001138">
    <property type="entry name" value="Zn2Cys6_DnaBD"/>
</dbReference>
<dbReference type="CDD" id="cd00067">
    <property type="entry name" value="GAL4"/>
    <property type="match status" value="1"/>
</dbReference>
<dbReference type="OrthoDB" id="424974at2759"/>
<dbReference type="Pfam" id="PF04082">
    <property type="entry name" value="Fungal_trans"/>
    <property type="match status" value="1"/>
</dbReference>
<feature type="region of interest" description="Disordered" evidence="6">
    <location>
        <begin position="94"/>
        <end position="148"/>
    </location>
</feature>
<dbReference type="GO" id="GO:0000978">
    <property type="term" value="F:RNA polymerase II cis-regulatory region sequence-specific DNA binding"/>
    <property type="evidence" value="ECO:0007669"/>
    <property type="project" value="TreeGrafter"/>
</dbReference>
<evidence type="ECO:0000256" key="6">
    <source>
        <dbReference type="SAM" id="MobiDB-lite"/>
    </source>
</evidence>
<evidence type="ECO:0000313" key="8">
    <source>
        <dbReference type="EMBL" id="KAF2167243.1"/>
    </source>
</evidence>
<dbReference type="PANTHER" id="PTHR47424:SF3">
    <property type="entry name" value="REGULATORY PROTEIN GAL4"/>
    <property type="match status" value="1"/>
</dbReference>
<keyword evidence="9" id="KW-1185">Reference proteome</keyword>
<feature type="domain" description="Xylanolytic transcriptional activator regulatory" evidence="7">
    <location>
        <begin position="348"/>
        <end position="421"/>
    </location>
</feature>
<dbReference type="RefSeq" id="XP_033668132.1">
    <property type="nucleotide sequence ID" value="XM_033816857.1"/>
</dbReference>
<feature type="region of interest" description="Disordered" evidence="6">
    <location>
        <begin position="1"/>
        <end position="25"/>
    </location>
</feature>
<name>A0A6A6CKV4_ZASCE</name>
<feature type="compositionally biased region" description="Polar residues" evidence="6">
    <location>
        <begin position="94"/>
        <end position="105"/>
    </location>
</feature>
<evidence type="ECO:0000313" key="9">
    <source>
        <dbReference type="Proteomes" id="UP000799537"/>
    </source>
</evidence>
<dbReference type="GO" id="GO:0000981">
    <property type="term" value="F:DNA-binding transcription factor activity, RNA polymerase II-specific"/>
    <property type="evidence" value="ECO:0007669"/>
    <property type="project" value="InterPro"/>
</dbReference>
<protein>
    <recommendedName>
        <fullName evidence="7">Xylanolytic transcriptional activator regulatory domain-containing protein</fullName>
    </recommendedName>
</protein>
<feature type="compositionally biased region" description="Polar residues" evidence="6">
    <location>
        <begin position="114"/>
        <end position="123"/>
    </location>
</feature>